<sequence>MKLQLTDFSEIATQSFAKKASKIKDVLEKGREPYSPQKDFYKRIRSAVVALHKGDAGIEGLDSLMFTLSDRKKRARYALLIPGYKRWMGKKKFGWVAPPQSTYQYRDHAISVNPEVGLERSGTVYVIKLYFKKDELTPESADVITGVMGLSLPRSEGMIFGVLDVERSRLFVEKKTVRPGLQAIINAELAYIAEMWGDLEQVA</sequence>
<dbReference type="EMBL" id="JBHTIF010000001">
    <property type="protein sequence ID" value="MFD0724386.1"/>
    <property type="molecule type" value="Genomic_DNA"/>
</dbReference>
<dbReference type="RefSeq" id="WP_386822050.1">
    <property type="nucleotide sequence ID" value="NZ_JBHTIF010000001.1"/>
</dbReference>
<accession>A0ABW2Y9W6</accession>
<name>A0ABW2Y9W6_9GAMM</name>
<reference evidence="2" key="1">
    <citation type="journal article" date="2019" name="Int. J. Syst. Evol. Microbiol.">
        <title>The Global Catalogue of Microorganisms (GCM) 10K type strain sequencing project: providing services to taxonomists for standard genome sequencing and annotation.</title>
        <authorList>
            <consortium name="The Broad Institute Genomics Platform"/>
            <consortium name="The Broad Institute Genome Sequencing Center for Infectious Disease"/>
            <person name="Wu L."/>
            <person name="Ma J."/>
        </authorList>
    </citation>
    <scope>NUCLEOTIDE SEQUENCE [LARGE SCALE GENOMIC DNA]</scope>
    <source>
        <strain evidence="2">CCUG 55585</strain>
    </source>
</reference>
<keyword evidence="2" id="KW-1185">Reference proteome</keyword>
<comment type="caution">
    <text evidence="1">The sequence shown here is derived from an EMBL/GenBank/DDBJ whole genome shotgun (WGS) entry which is preliminary data.</text>
</comment>
<proteinExistence type="predicted"/>
<organism evidence="1 2">
    <name type="scientific">Lysobacter brunescens</name>
    <dbReference type="NCBI Taxonomy" id="262323"/>
    <lineage>
        <taxon>Bacteria</taxon>
        <taxon>Pseudomonadati</taxon>
        <taxon>Pseudomonadota</taxon>
        <taxon>Gammaproteobacteria</taxon>
        <taxon>Lysobacterales</taxon>
        <taxon>Lysobacteraceae</taxon>
        <taxon>Lysobacter</taxon>
    </lineage>
</organism>
<dbReference type="Proteomes" id="UP001597110">
    <property type="component" value="Unassembled WGS sequence"/>
</dbReference>
<gene>
    <name evidence="1" type="ORF">ACFQ0E_02115</name>
</gene>
<protein>
    <submittedName>
        <fullName evidence="1">Uncharacterized protein</fullName>
    </submittedName>
</protein>
<evidence type="ECO:0000313" key="2">
    <source>
        <dbReference type="Proteomes" id="UP001597110"/>
    </source>
</evidence>
<evidence type="ECO:0000313" key="1">
    <source>
        <dbReference type="EMBL" id="MFD0724386.1"/>
    </source>
</evidence>